<dbReference type="InterPro" id="IPR038056">
    <property type="entry name" value="YjbR-like_sf"/>
</dbReference>
<dbReference type="Proteomes" id="UP000307943">
    <property type="component" value="Unassembled WGS sequence"/>
</dbReference>
<organism evidence="1 2">
    <name type="scientific">Paenibacillus hemerocallicola</name>
    <dbReference type="NCBI Taxonomy" id="1172614"/>
    <lineage>
        <taxon>Bacteria</taxon>
        <taxon>Bacillati</taxon>
        <taxon>Bacillota</taxon>
        <taxon>Bacilli</taxon>
        <taxon>Bacillales</taxon>
        <taxon>Paenibacillaceae</taxon>
        <taxon>Paenibacillus</taxon>
    </lineage>
</organism>
<reference evidence="1 2" key="1">
    <citation type="submission" date="2019-05" db="EMBL/GenBank/DDBJ databases">
        <title>We sequenced the genome of Paenibacillus hemerocallicola KCTC 33185 for further insight into its adaptation and study the phylogeny of Paenibacillus.</title>
        <authorList>
            <person name="Narsing Rao M.P."/>
        </authorList>
    </citation>
    <scope>NUCLEOTIDE SEQUENCE [LARGE SCALE GENOMIC DNA]</scope>
    <source>
        <strain evidence="1 2">KCTC 33185</strain>
    </source>
</reference>
<keyword evidence="2" id="KW-1185">Reference proteome</keyword>
<sequence length="129" mass="14679">MCRGGLFVNSERFEAIRRMALSLPGVTESVSYGTPSFKLKDKLLARLHEDGVSLVLKMDLSARDIVMQVNPEVYSITEHYRKYPYVLVKLTEADPNDLREHFQAAWRTVAPKKMFKEFESGSGPTGERP</sequence>
<evidence type="ECO:0000313" key="1">
    <source>
        <dbReference type="EMBL" id="TNJ68371.1"/>
    </source>
</evidence>
<keyword evidence="1" id="KW-0238">DNA-binding</keyword>
<accession>A0A5C4TH13</accession>
<dbReference type="AlphaFoldDB" id="A0A5C4TH13"/>
<dbReference type="GO" id="GO:0003677">
    <property type="term" value="F:DNA binding"/>
    <property type="evidence" value="ECO:0007669"/>
    <property type="project" value="UniProtKB-KW"/>
</dbReference>
<gene>
    <name evidence="1" type="ORF">FE784_01595</name>
</gene>
<proteinExistence type="predicted"/>
<dbReference type="EMBL" id="VDCQ01000001">
    <property type="protein sequence ID" value="TNJ68371.1"/>
    <property type="molecule type" value="Genomic_DNA"/>
</dbReference>
<dbReference type="Gene3D" id="3.90.1150.30">
    <property type="match status" value="1"/>
</dbReference>
<dbReference type="InterPro" id="IPR058532">
    <property type="entry name" value="YjbR/MT2646/Rv2570-like"/>
</dbReference>
<dbReference type="OrthoDB" id="277063at2"/>
<name>A0A5C4TH13_9BACL</name>
<protein>
    <submittedName>
        <fullName evidence="1">MmcQ/YjbR family DNA-binding protein</fullName>
    </submittedName>
</protein>
<dbReference type="SUPFAM" id="SSF142906">
    <property type="entry name" value="YjbR-like"/>
    <property type="match status" value="1"/>
</dbReference>
<comment type="caution">
    <text evidence="1">The sequence shown here is derived from an EMBL/GenBank/DDBJ whole genome shotgun (WGS) entry which is preliminary data.</text>
</comment>
<dbReference type="Pfam" id="PF04237">
    <property type="entry name" value="YjbR"/>
    <property type="match status" value="1"/>
</dbReference>
<evidence type="ECO:0000313" key="2">
    <source>
        <dbReference type="Proteomes" id="UP000307943"/>
    </source>
</evidence>